<dbReference type="Gene3D" id="1.25.10.10">
    <property type="entry name" value="Leucine-rich Repeat Variant"/>
    <property type="match status" value="1"/>
</dbReference>
<dbReference type="InterPro" id="IPR011989">
    <property type="entry name" value="ARM-like"/>
</dbReference>
<evidence type="ECO:0000313" key="6">
    <source>
        <dbReference type="Proteomes" id="UP000478008"/>
    </source>
</evidence>
<evidence type="ECO:0000256" key="2">
    <source>
        <dbReference type="ARBA" id="ARBA00007991"/>
    </source>
</evidence>
<proteinExistence type="inferred from homology"/>
<reference evidence="5 6" key="1">
    <citation type="submission" date="2019-07" db="EMBL/GenBank/DDBJ databases">
        <authorList>
            <person name="Friedrich A."/>
            <person name="Schacherer J."/>
        </authorList>
    </citation>
    <scope>NUCLEOTIDE SEQUENCE [LARGE SCALE GENOMIC DNA]</scope>
</reference>
<keyword evidence="3" id="KW-0813">Transport</keyword>
<dbReference type="InterPro" id="IPR013598">
    <property type="entry name" value="Exportin-1/Importin-b-like"/>
</dbReference>
<dbReference type="GO" id="GO:0005635">
    <property type="term" value="C:nuclear envelope"/>
    <property type="evidence" value="ECO:0007669"/>
    <property type="project" value="TreeGrafter"/>
</dbReference>
<comment type="subcellular location">
    <subcellularLocation>
        <location evidence="1">Nucleus</location>
    </subcellularLocation>
</comment>
<name>A0A7D9CWK7_DEKBR</name>
<dbReference type="GO" id="GO:0031267">
    <property type="term" value="F:small GTPase binding"/>
    <property type="evidence" value="ECO:0007669"/>
    <property type="project" value="InterPro"/>
</dbReference>
<dbReference type="InterPro" id="IPR016024">
    <property type="entry name" value="ARM-type_fold"/>
</dbReference>
<dbReference type="InterPro" id="IPR001494">
    <property type="entry name" value="Importin-beta_N"/>
</dbReference>
<dbReference type="Pfam" id="PF25758">
    <property type="entry name" value="TPR_IPO11"/>
    <property type="match status" value="1"/>
</dbReference>
<evidence type="ECO:0000313" key="5">
    <source>
        <dbReference type="EMBL" id="VUG16430.1"/>
    </source>
</evidence>
<dbReference type="PANTHER" id="PTHR10997:SF7">
    <property type="entry name" value="IMPORTIN-11"/>
    <property type="match status" value="1"/>
</dbReference>
<dbReference type="GO" id="GO:0005829">
    <property type="term" value="C:cytosol"/>
    <property type="evidence" value="ECO:0007669"/>
    <property type="project" value="TreeGrafter"/>
</dbReference>
<dbReference type="Pfam" id="PF08389">
    <property type="entry name" value="Xpo1"/>
    <property type="match status" value="1"/>
</dbReference>
<comment type="similarity">
    <text evidence="2">Belongs to the importin beta family.</text>
</comment>
<dbReference type="GO" id="GO:0006606">
    <property type="term" value="P:protein import into nucleus"/>
    <property type="evidence" value="ECO:0007669"/>
    <property type="project" value="TreeGrafter"/>
</dbReference>
<dbReference type="Pfam" id="PF03810">
    <property type="entry name" value="IBN_N"/>
    <property type="match status" value="1"/>
</dbReference>
<dbReference type="SMART" id="SM00913">
    <property type="entry name" value="IBN_N"/>
    <property type="match status" value="1"/>
</dbReference>
<dbReference type="PANTHER" id="PTHR10997">
    <property type="entry name" value="IMPORTIN-7, 8, 11"/>
    <property type="match status" value="1"/>
</dbReference>
<evidence type="ECO:0000256" key="3">
    <source>
        <dbReference type="ARBA" id="ARBA00022448"/>
    </source>
</evidence>
<keyword evidence="6" id="KW-1185">Reference proteome</keyword>
<dbReference type="PROSITE" id="PS50166">
    <property type="entry name" value="IMPORTIN_B_NT"/>
    <property type="match status" value="1"/>
</dbReference>
<gene>
    <name evidence="5" type="primary">KAP120</name>
    <name evidence="5" type="ORF">DEBR0S1_16622G</name>
</gene>
<evidence type="ECO:0000256" key="4">
    <source>
        <dbReference type="ARBA" id="ARBA00023242"/>
    </source>
</evidence>
<sequence length="1063" mass="121827">MDLSYENVLETLKNASGPTRDAEQISAEKQLKTWEICKGYHYFLQKAYGDVSQPLQMRWLAVICLKNGVDKYWRSTRMHAISPEEKVEIRNNLFNQLDESNKQLTIQNAHTVARICRHDFPMEWPNVFDQLVEIIQTSAGRYDATSMVRTNNALIILNEVLKALSAVRIGRARSAMQQKMHMVFPCLVACYNDYFNKWTKEYDAGIVEVDYVCLKCLWKAAVNGFKEPHHEELVRDFMQTTLMHLQLLLQQHAKTQLELLERFLRCYLKMYLDLCESDVTSFMLFPCSVSILQSLKSLIVKEADAVYQLEDADGSGFWEQMVVKAFLIFKKVAAFGHKGNSGSLLRKENGKEIQDASKIVLNQVFTPKALAELLQVMITHYLRLRPCDLEAWNLEPEQWALDDMQSSWEYQARPCAERFFQDLASYYKPLMSQMILEAVGSILGDANSDTLVKDSAMCIFELSTVAVSDKCNFDEMLSNFFLPQAMNTSSSDLQIIRRRVCLVINEWVSVQCSKETRNSIYKFLDELLDFNQVANDKVVRLTACIVLKHMLSDWEFRKSAFKPYLESTTTRSLTLLKQLELTESKKIVLEVISLLVERNGSLINDSIIQELLEMVPQLWQESEKTGQPILQNSLLRLLKELTNSLGPKCGRVLPLVLPLIPACCSENAQYYSLLSEDGFELWSSLLKQLPSNNPTSIPEEIFHSWFPLVLGGLRNATEILPLILNITRSYMLFDPSLFTSQTGFDIFKVLSEYLQTMRDDSLYITSQLVEIMALHMTKYQQEQNTLVPELVQSGLFGSMVKFVLRKTETPNCEIKLSFPLLRLVMLDPKSFIFQLLTTVIGNSECSSASSGEFPPQVELALLFNRLMTNLVSNLRLTYDSKARKLLLLALLSFYDTTFFTHAVESNSQFKGDTEYEIQHLDGISGVFFTLTLHFGEIMSLAARFFEEIHETPSGDCKTYHSQGTYDDEELVPIRNEDEEEEQDGDPDNEYIREFRVPDSSEKQRFTDLVLEVDPIFNINMKSFVQSKMGQLAAGVDNYNILLKSLSKETLDDLQLQYDKAGTN</sequence>
<evidence type="ECO:0000256" key="1">
    <source>
        <dbReference type="ARBA" id="ARBA00004123"/>
    </source>
</evidence>
<dbReference type="Proteomes" id="UP000478008">
    <property type="component" value="Unassembled WGS sequence"/>
</dbReference>
<protein>
    <submittedName>
        <fullName evidence="5">DEBR0S1_16622g1_1</fullName>
    </submittedName>
</protein>
<organism evidence="5 6">
    <name type="scientific">Dekkera bruxellensis</name>
    <name type="common">Brettanomyces custersii</name>
    <dbReference type="NCBI Taxonomy" id="5007"/>
    <lineage>
        <taxon>Eukaryota</taxon>
        <taxon>Fungi</taxon>
        <taxon>Dikarya</taxon>
        <taxon>Ascomycota</taxon>
        <taxon>Saccharomycotina</taxon>
        <taxon>Pichiomycetes</taxon>
        <taxon>Pichiales</taxon>
        <taxon>Pichiaceae</taxon>
        <taxon>Brettanomyces</taxon>
    </lineage>
</organism>
<dbReference type="AlphaFoldDB" id="A0A7D9CWK7"/>
<dbReference type="SUPFAM" id="SSF48371">
    <property type="entry name" value="ARM repeat"/>
    <property type="match status" value="1"/>
</dbReference>
<accession>A0A7D9CWK7</accession>
<dbReference type="EMBL" id="CABFWN010000001">
    <property type="protein sequence ID" value="VUG16430.1"/>
    <property type="molecule type" value="Genomic_DNA"/>
</dbReference>
<keyword evidence="4" id="KW-0539">Nucleus</keyword>
<dbReference type="InterPro" id="IPR058669">
    <property type="entry name" value="TPR_IPO7/11-like"/>
</dbReference>